<dbReference type="Pfam" id="PF01529">
    <property type="entry name" value="DHHC"/>
    <property type="match status" value="1"/>
</dbReference>
<accession>A0A0D3ITW6</accession>
<reference evidence="13" key="1">
    <citation type="journal article" date="2013" name="Nature">
        <title>Pan genome of the phytoplankton Emiliania underpins its global distribution.</title>
        <authorList>
            <person name="Read B.A."/>
            <person name="Kegel J."/>
            <person name="Klute M.J."/>
            <person name="Kuo A."/>
            <person name="Lefebvre S.C."/>
            <person name="Maumus F."/>
            <person name="Mayer C."/>
            <person name="Miller J."/>
            <person name="Monier A."/>
            <person name="Salamov A."/>
            <person name="Young J."/>
            <person name="Aguilar M."/>
            <person name="Claverie J.M."/>
            <person name="Frickenhaus S."/>
            <person name="Gonzalez K."/>
            <person name="Herman E.K."/>
            <person name="Lin Y.C."/>
            <person name="Napier J."/>
            <person name="Ogata H."/>
            <person name="Sarno A.F."/>
            <person name="Shmutz J."/>
            <person name="Schroeder D."/>
            <person name="de Vargas C."/>
            <person name="Verret F."/>
            <person name="von Dassow P."/>
            <person name="Valentin K."/>
            <person name="Van de Peer Y."/>
            <person name="Wheeler G."/>
            <person name="Dacks J.B."/>
            <person name="Delwiche C.F."/>
            <person name="Dyhrman S.T."/>
            <person name="Glockner G."/>
            <person name="John U."/>
            <person name="Richards T."/>
            <person name="Worden A.Z."/>
            <person name="Zhang X."/>
            <person name="Grigoriev I.V."/>
            <person name="Allen A.E."/>
            <person name="Bidle K."/>
            <person name="Borodovsky M."/>
            <person name="Bowler C."/>
            <person name="Brownlee C."/>
            <person name="Cock J.M."/>
            <person name="Elias M."/>
            <person name="Gladyshev V.N."/>
            <person name="Groth M."/>
            <person name="Guda C."/>
            <person name="Hadaegh A."/>
            <person name="Iglesias-Rodriguez M.D."/>
            <person name="Jenkins J."/>
            <person name="Jones B.M."/>
            <person name="Lawson T."/>
            <person name="Leese F."/>
            <person name="Lindquist E."/>
            <person name="Lobanov A."/>
            <person name="Lomsadze A."/>
            <person name="Malik S.B."/>
            <person name="Marsh M.E."/>
            <person name="Mackinder L."/>
            <person name="Mock T."/>
            <person name="Mueller-Roeber B."/>
            <person name="Pagarete A."/>
            <person name="Parker M."/>
            <person name="Probert I."/>
            <person name="Quesneville H."/>
            <person name="Raines C."/>
            <person name="Rensing S.A."/>
            <person name="Riano-Pachon D.M."/>
            <person name="Richier S."/>
            <person name="Rokitta S."/>
            <person name="Shiraiwa Y."/>
            <person name="Soanes D.M."/>
            <person name="van der Giezen M."/>
            <person name="Wahlund T.M."/>
            <person name="Williams B."/>
            <person name="Wilson W."/>
            <person name="Wolfe G."/>
            <person name="Wurch L.L."/>
        </authorList>
    </citation>
    <scope>NUCLEOTIDE SEQUENCE</scope>
</reference>
<dbReference type="PANTHER" id="PTHR22883">
    <property type="entry name" value="ZINC FINGER DHHC DOMAIN CONTAINING PROTEIN"/>
    <property type="match status" value="1"/>
</dbReference>
<evidence type="ECO:0000256" key="7">
    <source>
        <dbReference type="ARBA" id="ARBA00023139"/>
    </source>
</evidence>
<feature type="domain" description="Palmitoyltransferase DHHC" evidence="11">
    <location>
        <begin position="137"/>
        <end position="255"/>
    </location>
</feature>
<dbReference type="GO" id="GO:0005794">
    <property type="term" value="C:Golgi apparatus"/>
    <property type="evidence" value="ECO:0007669"/>
    <property type="project" value="TreeGrafter"/>
</dbReference>
<protein>
    <recommendedName>
        <fullName evidence="10">Palmitoyltransferase</fullName>
        <ecNumber evidence="10">2.3.1.225</ecNumber>
    </recommendedName>
</protein>
<keyword evidence="6 10" id="KW-0472">Membrane</keyword>
<dbReference type="InterPro" id="IPR039859">
    <property type="entry name" value="PFA4/ZDH16/20/ERF2-like"/>
</dbReference>
<dbReference type="GeneID" id="17260906"/>
<dbReference type="EnsemblProtists" id="EOD14701">
    <property type="protein sequence ID" value="EOD14701"/>
    <property type="gene ID" value="EMIHUDRAFT_197216"/>
</dbReference>
<evidence type="ECO:0000256" key="10">
    <source>
        <dbReference type="RuleBase" id="RU079119"/>
    </source>
</evidence>
<dbReference type="HOGENOM" id="CLU_048520_0_0_1"/>
<feature type="transmembrane region" description="Helical" evidence="10">
    <location>
        <begin position="42"/>
        <end position="64"/>
    </location>
</feature>
<evidence type="ECO:0000256" key="4">
    <source>
        <dbReference type="ARBA" id="ARBA00022692"/>
    </source>
</evidence>
<keyword evidence="4 10" id="KW-0812">Transmembrane</keyword>
<keyword evidence="7" id="KW-0564">Palmitate</keyword>
<comment type="domain">
    <text evidence="10">The DHHC domain is required for palmitoyltransferase activity.</text>
</comment>
<dbReference type="AlphaFoldDB" id="A0A0D3ITW6"/>
<evidence type="ECO:0000256" key="3">
    <source>
        <dbReference type="ARBA" id="ARBA00022679"/>
    </source>
</evidence>
<evidence type="ECO:0000259" key="11">
    <source>
        <dbReference type="Pfam" id="PF01529"/>
    </source>
</evidence>
<evidence type="ECO:0000256" key="8">
    <source>
        <dbReference type="ARBA" id="ARBA00023288"/>
    </source>
</evidence>
<evidence type="ECO:0000313" key="13">
    <source>
        <dbReference type="Proteomes" id="UP000013827"/>
    </source>
</evidence>
<keyword evidence="9 10" id="KW-0012">Acyltransferase</keyword>
<dbReference type="InterPro" id="IPR001594">
    <property type="entry name" value="Palmitoyltrfase_DHHC"/>
</dbReference>
<comment type="similarity">
    <text evidence="2 10">Belongs to the DHHC palmitoyltransferase family.</text>
</comment>
<dbReference type="PANTHER" id="PTHR22883:SF301">
    <property type="entry name" value="PALMITOYLTRANSFERASE ZDHHC12"/>
    <property type="match status" value="1"/>
</dbReference>
<sequence length="316" mass="35098">MSYFPRLAERETAAVRIDWGEYRAAGWSNYLRPRPGKGVRRSVLVAGWCVLHAFEAVCIFVYGLPFGPGGAPIRTIAWLIFTAAAGVAYLRVVFSDPGFLTTEALQKLADAAAGAGVIDVRGSAEERGEFDEAGCLLPIRAKYVKKQRAIVAKFDHYCYALGSPAGPRSRNSVGELNHGAFWRLLALQLASIWLGKGLIDHAYHHGAAGSAQNLVNLPLLLLDALAWASGVPLAVLLAMHSFMALTSSTTHEFLKLDKLRYLRGFYECSCPFSEGLLPNLRRFCCPRRPPPLWERPPPEREWPETIWRNRYYSCFG</sequence>
<dbReference type="GO" id="GO:0019706">
    <property type="term" value="F:protein-cysteine S-palmitoyltransferase activity"/>
    <property type="evidence" value="ECO:0007669"/>
    <property type="project" value="UniProtKB-EC"/>
</dbReference>
<keyword evidence="3 10" id="KW-0808">Transferase</keyword>
<dbReference type="GO" id="GO:0006612">
    <property type="term" value="P:protein targeting to membrane"/>
    <property type="evidence" value="ECO:0007669"/>
    <property type="project" value="TreeGrafter"/>
</dbReference>
<dbReference type="Proteomes" id="UP000013827">
    <property type="component" value="Unassembled WGS sequence"/>
</dbReference>
<evidence type="ECO:0000256" key="9">
    <source>
        <dbReference type="ARBA" id="ARBA00023315"/>
    </source>
</evidence>
<dbReference type="PaxDb" id="2903-EOD14701"/>
<keyword evidence="13" id="KW-1185">Reference proteome</keyword>
<organism evidence="12 13">
    <name type="scientific">Emiliania huxleyi (strain CCMP1516)</name>
    <dbReference type="NCBI Taxonomy" id="280463"/>
    <lineage>
        <taxon>Eukaryota</taxon>
        <taxon>Haptista</taxon>
        <taxon>Haptophyta</taxon>
        <taxon>Prymnesiophyceae</taxon>
        <taxon>Isochrysidales</taxon>
        <taxon>Noelaerhabdaceae</taxon>
        <taxon>Emiliania</taxon>
    </lineage>
</organism>
<comment type="catalytic activity">
    <reaction evidence="10">
        <text>L-cysteinyl-[protein] + hexadecanoyl-CoA = S-hexadecanoyl-L-cysteinyl-[protein] + CoA</text>
        <dbReference type="Rhea" id="RHEA:36683"/>
        <dbReference type="Rhea" id="RHEA-COMP:10131"/>
        <dbReference type="Rhea" id="RHEA-COMP:11032"/>
        <dbReference type="ChEBI" id="CHEBI:29950"/>
        <dbReference type="ChEBI" id="CHEBI:57287"/>
        <dbReference type="ChEBI" id="CHEBI:57379"/>
        <dbReference type="ChEBI" id="CHEBI:74151"/>
        <dbReference type="EC" id="2.3.1.225"/>
    </reaction>
</comment>
<evidence type="ECO:0000256" key="1">
    <source>
        <dbReference type="ARBA" id="ARBA00004127"/>
    </source>
</evidence>
<evidence type="ECO:0000256" key="2">
    <source>
        <dbReference type="ARBA" id="ARBA00008574"/>
    </source>
</evidence>
<dbReference type="OMA" id="WRNRYYS"/>
<evidence type="ECO:0000313" key="12">
    <source>
        <dbReference type="EnsemblProtists" id="EOD14701"/>
    </source>
</evidence>
<dbReference type="STRING" id="2903.R1DVA1"/>
<reference evidence="12" key="2">
    <citation type="submission" date="2024-10" db="UniProtKB">
        <authorList>
            <consortium name="EnsemblProtists"/>
        </authorList>
    </citation>
    <scope>IDENTIFICATION</scope>
</reference>
<feature type="transmembrane region" description="Helical" evidence="10">
    <location>
        <begin position="219"/>
        <end position="239"/>
    </location>
</feature>
<evidence type="ECO:0000256" key="6">
    <source>
        <dbReference type="ARBA" id="ARBA00023136"/>
    </source>
</evidence>
<proteinExistence type="inferred from homology"/>
<comment type="subcellular location">
    <subcellularLocation>
        <location evidence="1">Endomembrane system</location>
        <topology evidence="1">Multi-pass membrane protein</topology>
    </subcellularLocation>
</comment>
<dbReference type="RefSeq" id="XP_005767130.1">
    <property type="nucleotide sequence ID" value="XM_005767073.1"/>
</dbReference>
<feature type="transmembrane region" description="Helical" evidence="10">
    <location>
        <begin position="76"/>
        <end position="94"/>
    </location>
</feature>
<dbReference type="eggNOG" id="ENOG502QT5K">
    <property type="taxonomic scope" value="Eukaryota"/>
</dbReference>
<dbReference type="EC" id="2.3.1.225" evidence="10"/>
<dbReference type="KEGG" id="ehx:EMIHUDRAFT_197216"/>
<name>A0A0D3ITW6_EMIH1</name>
<keyword evidence="5 10" id="KW-1133">Transmembrane helix</keyword>
<evidence type="ECO:0000256" key="5">
    <source>
        <dbReference type="ARBA" id="ARBA00022989"/>
    </source>
</evidence>
<keyword evidence="8" id="KW-0449">Lipoprotein</keyword>
<dbReference type="GO" id="GO:0005783">
    <property type="term" value="C:endoplasmic reticulum"/>
    <property type="evidence" value="ECO:0007669"/>
    <property type="project" value="TreeGrafter"/>
</dbReference>